<dbReference type="Gene3D" id="3.40.47.10">
    <property type="match status" value="1"/>
</dbReference>
<dbReference type="STRING" id="796925.A0A137NT70"/>
<dbReference type="InterPro" id="IPR014030">
    <property type="entry name" value="Ketoacyl_synth_N"/>
</dbReference>
<organism evidence="5 6">
    <name type="scientific">Conidiobolus coronatus (strain ATCC 28846 / CBS 209.66 / NRRL 28638)</name>
    <name type="common">Delacroixia coronata</name>
    <dbReference type="NCBI Taxonomy" id="796925"/>
    <lineage>
        <taxon>Eukaryota</taxon>
        <taxon>Fungi</taxon>
        <taxon>Fungi incertae sedis</taxon>
        <taxon>Zoopagomycota</taxon>
        <taxon>Entomophthoromycotina</taxon>
        <taxon>Entomophthoromycetes</taxon>
        <taxon>Entomophthorales</taxon>
        <taxon>Ancylistaceae</taxon>
        <taxon>Conidiobolus</taxon>
    </lineage>
</organism>
<dbReference type="CDD" id="cd00828">
    <property type="entry name" value="elong_cond_enzymes"/>
    <property type="match status" value="1"/>
</dbReference>
<keyword evidence="6" id="KW-1185">Reference proteome</keyword>
<dbReference type="OrthoDB" id="4251012at2759"/>
<dbReference type="Proteomes" id="UP000070444">
    <property type="component" value="Unassembled WGS sequence"/>
</dbReference>
<evidence type="ECO:0000256" key="3">
    <source>
        <dbReference type="ARBA" id="ARBA00022679"/>
    </source>
</evidence>
<dbReference type="SUPFAM" id="SSF53901">
    <property type="entry name" value="Thiolase-like"/>
    <property type="match status" value="2"/>
</dbReference>
<dbReference type="PROSITE" id="PS52004">
    <property type="entry name" value="KS3_2"/>
    <property type="match status" value="1"/>
</dbReference>
<dbReference type="Pfam" id="PF00109">
    <property type="entry name" value="ketoacyl-synt"/>
    <property type="match status" value="1"/>
</dbReference>
<dbReference type="InterPro" id="IPR000794">
    <property type="entry name" value="Beta-ketoacyl_synthase"/>
</dbReference>
<dbReference type="Pfam" id="PF02801">
    <property type="entry name" value="Ketoacyl-synt_C"/>
    <property type="match status" value="1"/>
</dbReference>
<dbReference type="AlphaFoldDB" id="A0A137NT70"/>
<feature type="non-terminal residue" evidence="5">
    <location>
        <position position="1"/>
    </location>
</feature>
<dbReference type="InterPro" id="IPR020841">
    <property type="entry name" value="PKS_Beta-ketoAc_synthase_dom"/>
</dbReference>
<evidence type="ECO:0000313" key="6">
    <source>
        <dbReference type="Proteomes" id="UP000070444"/>
    </source>
</evidence>
<reference evidence="5 6" key="1">
    <citation type="journal article" date="2015" name="Genome Biol. Evol.">
        <title>Phylogenomic analyses indicate that early fungi evolved digesting cell walls of algal ancestors of land plants.</title>
        <authorList>
            <person name="Chang Y."/>
            <person name="Wang S."/>
            <person name="Sekimoto S."/>
            <person name="Aerts A.L."/>
            <person name="Choi C."/>
            <person name="Clum A."/>
            <person name="LaButti K.M."/>
            <person name="Lindquist E.A."/>
            <person name="Yee Ngan C."/>
            <person name="Ohm R.A."/>
            <person name="Salamov A.A."/>
            <person name="Grigoriev I.V."/>
            <person name="Spatafora J.W."/>
            <person name="Berbee M.L."/>
        </authorList>
    </citation>
    <scope>NUCLEOTIDE SEQUENCE [LARGE SCALE GENOMIC DNA]</scope>
    <source>
        <strain evidence="5 6">NRRL 28638</strain>
    </source>
</reference>
<dbReference type="GO" id="GO:0004315">
    <property type="term" value="F:3-oxoacyl-[acyl-carrier-protein] synthase activity"/>
    <property type="evidence" value="ECO:0007669"/>
    <property type="project" value="UniProtKB-EC"/>
</dbReference>
<protein>
    <recommendedName>
        <fullName evidence="2">beta-ketoacyl-[acyl-carrier-protein] synthase I</fullName>
        <ecNumber evidence="2">2.3.1.41</ecNumber>
    </recommendedName>
</protein>
<name>A0A137NT70_CONC2</name>
<keyword evidence="3" id="KW-0808">Transferase</keyword>
<evidence type="ECO:0000256" key="1">
    <source>
        <dbReference type="ARBA" id="ARBA00008467"/>
    </source>
</evidence>
<dbReference type="GO" id="GO:0005829">
    <property type="term" value="C:cytosol"/>
    <property type="evidence" value="ECO:0007669"/>
    <property type="project" value="TreeGrafter"/>
</dbReference>
<dbReference type="InterPro" id="IPR016039">
    <property type="entry name" value="Thiolase-like"/>
</dbReference>
<accession>A0A137NT70</accession>
<evidence type="ECO:0000259" key="4">
    <source>
        <dbReference type="PROSITE" id="PS52004"/>
    </source>
</evidence>
<dbReference type="EC" id="2.3.1.41" evidence="2"/>
<sequence length="589" mass="64793">REVVIDHDLEPIELPEEEAEDFKKKHGDKVDIIEVKSTGQFLAKFRRGASLYIPKALQFDRLVAGQVPTGWDPKRYGLPEDIVQQVDNLSLFVLVSTAEALVSAGITDPYEFYKYIHVTEIGNTSGSGIGGMASLKAMYKDRMFEKPVQSDILQEVFINTLPAWVNLLLLSSSGPIKTPVGACATAVESVEIGVDTIMSGKAKVVVVGGFDDFGEEGSEEFANMKATSNTFEEFAKGRTPSEMSRPATTSRAGFMESQGSGIQILMSAKVAIEMGVPVYSIVALTNTATDKEGRSVPAPGQGILTTAREAPTSITSPLLNINYRSRQLAKSRREIKRWVEEEFEELKEEVELLKSEGQLSTPELEKEFLDSRTSHISKEAERKEKAALNTYGNQFYVQDPTISPIRGALASFGLTVDDIGVASFHGTSTKANDKNESDVVDKQFRHLGRKKGNTCPSVFQKYLTGHPKGAAAAWMLNGAIQMLNTGIIPGNRNADNIDLVLKKFEYVLYLSKTIQTDGIKAALVKSFGFGQVGGEVLLIHPDYLYAALTESEYNEYKVKYNQRQAKAYRYFHNSLTGVSSFIQIKNSAP</sequence>
<proteinExistence type="inferred from homology"/>
<dbReference type="GO" id="GO:0006633">
    <property type="term" value="P:fatty acid biosynthetic process"/>
    <property type="evidence" value="ECO:0007669"/>
    <property type="project" value="InterPro"/>
</dbReference>
<dbReference type="InterPro" id="IPR014031">
    <property type="entry name" value="Ketoacyl_synth_C"/>
</dbReference>
<comment type="similarity">
    <text evidence="1">Belongs to the thiolase-like superfamily. Beta-ketoacyl-ACP synthases family.</text>
</comment>
<evidence type="ECO:0000256" key="2">
    <source>
        <dbReference type="ARBA" id="ARBA00013191"/>
    </source>
</evidence>
<dbReference type="InterPro" id="IPR047224">
    <property type="entry name" value="FAS_alpha_su_C"/>
</dbReference>
<feature type="domain" description="Ketosynthase family 3 (KS3)" evidence="4">
    <location>
        <begin position="1"/>
        <end position="540"/>
    </location>
</feature>
<dbReference type="OMA" id="QSWEESE"/>
<dbReference type="PANTHER" id="PTHR11712:SF336">
    <property type="entry name" value="3-OXOACYL-[ACYL-CARRIER-PROTEIN] SYNTHASE, MITOCHONDRIAL"/>
    <property type="match status" value="1"/>
</dbReference>
<dbReference type="EMBL" id="KQ964786">
    <property type="protein sequence ID" value="KXN65985.1"/>
    <property type="molecule type" value="Genomic_DNA"/>
</dbReference>
<dbReference type="PANTHER" id="PTHR11712">
    <property type="entry name" value="POLYKETIDE SYNTHASE-RELATED"/>
    <property type="match status" value="1"/>
</dbReference>
<gene>
    <name evidence="5" type="ORF">CONCODRAFT_26465</name>
</gene>
<dbReference type="InterPro" id="IPR018201">
    <property type="entry name" value="Ketoacyl_synth_AS"/>
</dbReference>
<evidence type="ECO:0000313" key="5">
    <source>
        <dbReference type="EMBL" id="KXN65985.1"/>
    </source>
</evidence>
<feature type="non-terminal residue" evidence="5">
    <location>
        <position position="589"/>
    </location>
</feature>
<dbReference type="Gene3D" id="6.10.140.1410">
    <property type="match status" value="1"/>
</dbReference>
<dbReference type="PROSITE" id="PS00606">
    <property type="entry name" value="KS3_1"/>
    <property type="match status" value="1"/>
</dbReference>